<feature type="transmembrane region" description="Helical" evidence="1">
    <location>
        <begin position="172"/>
        <end position="189"/>
    </location>
</feature>
<accession>A0A5C7G1G8</accession>
<feature type="transmembrane region" description="Helical" evidence="1">
    <location>
        <begin position="86"/>
        <end position="102"/>
    </location>
</feature>
<gene>
    <name evidence="2" type="ORF">FUA23_00720</name>
</gene>
<dbReference type="RefSeq" id="WP_147928783.1">
    <property type="nucleotide sequence ID" value="NZ_VOXD01000001.1"/>
</dbReference>
<feature type="transmembrane region" description="Helical" evidence="1">
    <location>
        <begin position="273"/>
        <end position="294"/>
    </location>
</feature>
<dbReference type="EMBL" id="VOXD01000001">
    <property type="protein sequence ID" value="TXF91742.1"/>
    <property type="molecule type" value="Genomic_DNA"/>
</dbReference>
<feature type="transmembrane region" description="Helical" evidence="1">
    <location>
        <begin position="48"/>
        <end position="65"/>
    </location>
</feature>
<name>A0A5C7G1G8_9BACT</name>
<reference evidence="2 3" key="1">
    <citation type="submission" date="2019-08" db="EMBL/GenBank/DDBJ databases">
        <title>Lewinella sp. strain SSH13 Genome sequencing and assembly.</title>
        <authorList>
            <person name="Kim I."/>
        </authorList>
    </citation>
    <scope>NUCLEOTIDE SEQUENCE [LARGE SCALE GENOMIC DNA]</scope>
    <source>
        <strain evidence="2 3">SSH13</strain>
    </source>
</reference>
<evidence type="ECO:0000313" key="3">
    <source>
        <dbReference type="Proteomes" id="UP000321907"/>
    </source>
</evidence>
<evidence type="ECO:0000313" key="2">
    <source>
        <dbReference type="EMBL" id="TXF91742.1"/>
    </source>
</evidence>
<keyword evidence="1" id="KW-1133">Transmembrane helix</keyword>
<dbReference type="AlphaFoldDB" id="A0A5C7G1G8"/>
<feature type="transmembrane region" description="Helical" evidence="1">
    <location>
        <begin position="21"/>
        <end position="42"/>
    </location>
</feature>
<proteinExistence type="predicted"/>
<keyword evidence="1" id="KW-0472">Membrane</keyword>
<keyword evidence="3" id="KW-1185">Reference proteome</keyword>
<dbReference type="OrthoDB" id="793362at2"/>
<feature type="transmembrane region" description="Helical" evidence="1">
    <location>
        <begin position="149"/>
        <end position="165"/>
    </location>
</feature>
<sequence>MKHYFQLQKTIIDRHLVAWGVRPWLGYVLGIGLFLGLCLLAYSRTGFAGYGILAVGGWLLGWLSGRERNDFLAITFDRAAYRKIRLLENSIVCLPFLVVLLAKGDWALALVQGGVGIAMSSLRLAPTSAFTIPTPFGAYPFEAAVGFRRFWWLVAVAVFLLVMGVRADNMQLAIFSYGGLMFLYLMFYSEPEPAFYVWIHADTPQQFLVRKLAVALGYQLLLAIPFLISIVFFFPEVGWSLLIGPVIAGLNLALILFIKYSVFPHPLNIVDSLALMTGLILWPFLLFLLPYYYFRALPVLAVQLPRLNSLDDNRPPKTS</sequence>
<evidence type="ECO:0000256" key="1">
    <source>
        <dbReference type="SAM" id="Phobius"/>
    </source>
</evidence>
<keyword evidence="1" id="KW-0812">Transmembrane</keyword>
<feature type="transmembrane region" description="Helical" evidence="1">
    <location>
        <begin position="241"/>
        <end position="261"/>
    </location>
</feature>
<organism evidence="2 3">
    <name type="scientific">Neolewinella aurantiaca</name>
    <dbReference type="NCBI Taxonomy" id="2602767"/>
    <lineage>
        <taxon>Bacteria</taxon>
        <taxon>Pseudomonadati</taxon>
        <taxon>Bacteroidota</taxon>
        <taxon>Saprospiria</taxon>
        <taxon>Saprospirales</taxon>
        <taxon>Lewinellaceae</taxon>
        <taxon>Neolewinella</taxon>
    </lineage>
</organism>
<dbReference type="Proteomes" id="UP000321907">
    <property type="component" value="Unassembled WGS sequence"/>
</dbReference>
<protein>
    <submittedName>
        <fullName evidence="2">Uncharacterized protein</fullName>
    </submittedName>
</protein>
<comment type="caution">
    <text evidence="2">The sequence shown here is derived from an EMBL/GenBank/DDBJ whole genome shotgun (WGS) entry which is preliminary data.</text>
</comment>
<feature type="transmembrane region" description="Helical" evidence="1">
    <location>
        <begin position="212"/>
        <end position="234"/>
    </location>
</feature>